<evidence type="ECO:0000313" key="2">
    <source>
        <dbReference type="EMBL" id="MXO52905.1"/>
    </source>
</evidence>
<dbReference type="Proteomes" id="UP000430272">
    <property type="component" value="Unassembled WGS sequence"/>
</dbReference>
<proteinExistence type="predicted"/>
<dbReference type="EMBL" id="WTYD01000001">
    <property type="protein sequence ID" value="MXO52905.1"/>
    <property type="molecule type" value="Genomic_DNA"/>
</dbReference>
<reference evidence="2 3" key="1">
    <citation type="submission" date="2019-12" db="EMBL/GenBank/DDBJ databases">
        <title>Genomic-based taxomic classification of the family Erythrobacteraceae.</title>
        <authorList>
            <person name="Xu L."/>
        </authorList>
    </citation>
    <scope>NUCLEOTIDE SEQUENCE [LARGE SCALE GENOMIC DNA]</scope>
    <source>
        <strain evidence="2 3">JCM 17468</strain>
    </source>
</reference>
<dbReference type="InterPro" id="IPR022496">
    <property type="entry name" value="T6A_TsaB"/>
</dbReference>
<name>A0A844Y3X9_9SPHN</name>
<keyword evidence="2" id="KW-0808">Transferase</keyword>
<dbReference type="InterPro" id="IPR043129">
    <property type="entry name" value="ATPase_NBD"/>
</dbReference>
<dbReference type="Gene3D" id="3.30.420.40">
    <property type="match status" value="1"/>
</dbReference>
<dbReference type="GO" id="GO:0002949">
    <property type="term" value="P:tRNA threonylcarbamoyladenosine modification"/>
    <property type="evidence" value="ECO:0007669"/>
    <property type="project" value="InterPro"/>
</dbReference>
<protein>
    <submittedName>
        <fullName evidence="2">tRNA (Adenosine(37)-N6)-threonylcarbamoyltransferase complex dimerization subunit type 1 TsaB</fullName>
    </submittedName>
</protein>
<evidence type="ECO:0000259" key="1">
    <source>
        <dbReference type="Pfam" id="PF00814"/>
    </source>
</evidence>
<dbReference type="NCBIfam" id="TIGR03725">
    <property type="entry name" value="T6A_YeaZ"/>
    <property type="match status" value="1"/>
</dbReference>
<gene>
    <name evidence="2" type="primary">tsaB</name>
    <name evidence="2" type="ORF">GRI47_02640</name>
</gene>
<dbReference type="AlphaFoldDB" id="A0A844Y3X9"/>
<dbReference type="OrthoDB" id="9809995at2"/>
<keyword evidence="3" id="KW-1185">Reference proteome</keyword>
<comment type="caution">
    <text evidence="2">The sequence shown here is derived from an EMBL/GenBank/DDBJ whole genome shotgun (WGS) entry which is preliminary data.</text>
</comment>
<feature type="domain" description="Gcp-like" evidence="1">
    <location>
        <begin position="42"/>
        <end position="133"/>
    </location>
</feature>
<organism evidence="2 3">
    <name type="scientific">Qipengyuania pelagi</name>
    <dbReference type="NCBI Taxonomy" id="994320"/>
    <lineage>
        <taxon>Bacteria</taxon>
        <taxon>Pseudomonadati</taxon>
        <taxon>Pseudomonadota</taxon>
        <taxon>Alphaproteobacteria</taxon>
        <taxon>Sphingomonadales</taxon>
        <taxon>Erythrobacteraceae</taxon>
        <taxon>Qipengyuania</taxon>
    </lineage>
</organism>
<sequence length="220" mass="23103">MRSDQRILAIECATEACSVALFGGDGNEDGPSLLDHRHETIGRGHAERLVPLIAELPERGRADRILVSLGPGSFTGTRIGLAAARSLAIAWGADVRGYPTLALVAAMARTGPEHEGREILVAMTGGHGEIFVQPFGPGGHPSEPHRSLPTDSAAGLFRTEFVAGNKAAELVDRRGSGVALDLLPDARFACALPQALLTDRLAPIYGRAPDAKPRHLVSGS</sequence>
<evidence type="ECO:0000313" key="3">
    <source>
        <dbReference type="Proteomes" id="UP000430272"/>
    </source>
</evidence>
<accession>A0A844Y3X9</accession>
<dbReference type="InterPro" id="IPR000905">
    <property type="entry name" value="Gcp-like_dom"/>
</dbReference>
<dbReference type="RefSeq" id="WP_160659822.1">
    <property type="nucleotide sequence ID" value="NZ_BAABDV010000001.1"/>
</dbReference>
<dbReference type="Pfam" id="PF00814">
    <property type="entry name" value="TsaD"/>
    <property type="match status" value="1"/>
</dbReference>
<dbReference type="GO" id="GO:0016740">
    <property type="term" value="F:transferase activity"/>
    <property type="evidence" value="ECO:0007669"/>
    <property type="project" value="UniProtKB-KW"/>
</dbReference>
<dbReference type="SUPFAM" id="SSF53067">
    <property type="entry name" value="Actin-like ATPase domain"/>
    <property type="match status" value="1"/>
</dbReference>